<dbReference type="InterPro" id="IPR002908">
    <property type="entry name" value="Frataxin/CyaY"/>
</dbReference>
<evidence type="ECO:0000256" key="4">
    <source>
        <dbReference type="ARBA" id="ARBA00022434"/>
    </source>
</evidence>
<dbReference type="GO" id="GO:0005739">
    <property type="term" value="C:mitochondrion"/>
    <property type="evidence" value="ECO:0007669"/>
    <property type="project" value="UniProtKB-SubCell"/>
</dbReference>
<keyword evidence="10" id="KW-0406">Ion transport</keyword>
<evidence type="ECO:0000256" key="11">
    <source>
        <dbReference type="ARBA" id="ARBA00023128"/>
    </source>
</evidence>
<dbReference type="PROSITE" id="PS01344">
    <property type="entry name" value="FRATAXIN_1"/>
    <property type="match status" value="1"/>
</dbReference>
<evidence type="ECO:0000256" key="3">
    <source>
        <dbReference type="ARBA" id="ARBA00013107"/>
    </source>
</evidence>
<keyword evidence="9" id="KW-0408">Iron</keyword>
<dbReference type="GO" id="GO:0004322">
    <property type="term" value="F:ferroxidase activity"/>
    <property type="evidence" value="ECO:0007669"/>
    <property type="project" value="UniProtKB-EC"/>
</dbReference>
<evidence type="ECO:0000256" key="6">
    <source>
        <dbReference type="ARBA" id="ARBA00022496"/>
    </source>
</evidence>
<evidence type="ECO:0000256" key="2">
    <source>
        <dbReference type="ARBA" id="ARBA00008183"/>
    </source>
</evidence>
<sequence>MPPATLLKLVRPSARQITPCTSSLLRAAAPKRTFYHINRSMQTPLQTSRTFSSGRPALKGLSPESENPTPTQPKASSAPAAPANLTAEQYNELSDAYMDALVAKLEELQDESEKIDVDYSAGVLTLVCPPAGTYVLNKQPPNKQIWLSSPISGPKRYDFVMASEGQDAKEGTGSGEWVYLRDGSTLNEVLANEIGVHMENPYSAVGHLGE</sequence>
<dbReference type="InterPro" id="IPR020895">
    <property type="entry name" value="Frataxin_CS"/>
</dbReference>
<evidence type="ECO:0000256" key="9">
    <source>
        <dbReference type="ARBA" id="ARBA00023004"/>
    </source>
</evidence>
<dbReference type="EMBL" id="QGMF01000840">
    <property type="protein sequence ID" value="TVY13829.1"/>
    <property type="molecule type" value="Genomic_DNA"/>
</dbReference>
<dbReference type="GO" id="GO:0051537">
    <property type="term" value="F:2 iron, 2 sulfur cluster binding"/>
    <property type="evidence" value="ECO:0007669"/>
    <property type="project" value="TreeGrafter"/>
</dbReference>
<keyword evidence="5" id="KW-0813">Transport</keyword>
<dbReference type="GO" id="GO:0006879">
    <property type="term" value="P:intracellular iron ion homeostasis"/>
    <property type="evidence" value="ECO:0007669"/>
    <property type="project" value="UniProtKB-KW"/>
</dbReference>
<comment type="subcellular location">
    <subcellularLocation>
        <location evidence="1">Mitochondrion</location>
    </subcellularLocation>
</comment>
<evidence type="ECO:0000313" key="15">
    <source>
        <dbReference type="Proteomes" id="UP000469559"/>
    </source>
</evidence>
<dbReference type="NCBIfam" id="TIGR03422">
    <property type="entry name" value="mito_frataxin"/>
    <property type="match status" value="1"/>
</dbReference>
<dbReference type="GO" id="GO:0034986">
    <property type="term" value="F:iron chaperone activity"/>
    <property type="evidence" value="ECO:0007669"/>
    <property type="project" value="TreeGrafter"/>
</dbReference>
<dbReference type="PANTHER" id="PTHR16821:SF2">
    <property type="entry name" value="FRATAXIN, MITOCHONDRIAL"/>
    <property type="match status" value="1"/>
</dbReference>
<dbReference type="GO" id="GO:0016226">
    <property type="term" value="P:iron-sulfur cluster assembly"/>
    <property type="evidence" value="ECO:0007669"/>
    <property type="project" value="InterPro"/>
</dbReference>
<accession>A0A8T9B5J5</accession>
<keyword evidence="7" id="KW-0809">Transit peptide</keyword>
<dbReference type="InterPro" id="IPR036524">
    <property type="entry name" value="Frataxin/CyaY_sf"/>
</dbReference>
<evidence type="ECO:0000256" key="13">
    <source>
        <dbReference type="SAM" id="MobiDB-lite"/>
    </source>
</evidence>
<dbReference type="OrthoDB" id="1897642at2759"/>
<dbReference type="PANTHER" id="PTHR16821">
    <property type="entry name" value="FRATAXIN"/>
    <property type="match status" value="1"/>
</dbReference>
<dbReference type="FunFam" id="3.30.920.10:FF:000004">
    <property type="entry name" value="Mitochondrial chaperone Frataxin"/>
    <property type="match status" value="1"/>
</dbReference>
<evidence type="ECO:0000256" key="7">
    <source>
        <dbReference type="ARBA" id="ARBA00022946"/>
    </source>
</evidence>
<keyword evidence="11" id="KW-0496">Mitochondrion</keyword>
<dbReference type="NCBIfam" id="TIGR03421">
    <property type="entry name" value="FeS_CyaY"/>
    <property type="match status" value="1"/>
</dbReference>
<dbReference type="GO" id="GO:0006826">
    <property type="term" value="P:iron ion transport"/>
    <property type="evidence" value="ECO:0007669"/>
    <property type="project" value="UniProtKB-KW"/>
</dbReference>
<feature type="region of interest" description="Disordered" evidence="13">
    <location>
        <begin position="45"/>
        <end position="81"/>
    </location>
</feature>
<dbReference type="SMART" id="SM01219">
    <property type="entry name" value="Frataxin_Cyay"/>
    <property type="match status" value="1"/>
</dbReference>
<evidence type="ECO:0000256" key="8">
    <source>
        <dbReference type="ARBA" id="ARBA00023002"/>
    </source>
</evidence>
<dbReference type="SUPFAM" id="SSF55387">
    <property type="entry name" value="Frataxin/Nqo15-like"/>
    <property type="match status" value="1"/>
</dbReference>
<dbReference type="InterPro" id="IPR017789">
    <property type="entry name" value="Frataxin"/>
</dbReference>
<evidence type="ECO:0000256" key="10">
    <source>
        <dbReference type="ARBA" id="ARBA00023065"/>
    </source>
</evidence>
<keyword evidence="8" id="KW-0560">Oxidoreductase</keyword>
<comment type="similarity">
    <text evidence="2">Belongs to the frataxin family.</text>
</comment>
<dbReference type="Gene3D" id="3.30.920.10">
    <property type="entry name" value="Frataxin/CyaY"/>
    <property type="match status" value="1"/>
</dbReference>
<proteinExistence type="inferred from homology"/>
<dbReference type="EC" id="1.16.3.1" evidence="3"/>
<evidence type="ECO:0000256" key="5">
    <source>
        <dbReference type="ARBA" id="ARBA00022448"/>
    </source>
</evidence>
<protein>
    <recommendedName>
        <fullName evidence="3">ferroxidase</fullName>
        <ecNumber evidence="3">1.16.3.1</ecNumber>
    </recommendedName>
</protein>
<evidence type="ECO:0000256" key="12">
    <source>
        <dbReference type="ARBA" id="ARBA00047990"/>
    </source>
</evidence>
<dbReference type="PROSITE" id="PS50810">
    <property type="entry name" value="FRATAXIN_2"/>
    <property type="match status" value="1"/>
</dbReference>
<comment type="catalytic activity">
    <reaction evidence="12">
        <text>4 Fe(2+) + O2 + 4 H(+) = 4 Fe(3+) + 2 H2O</text>
        <dbReference type="Rhea" id="RHEA:11148"/>
        <dbReference type="ChEBI" id="CHEBI:15377"/>
        <dbReference type="ChEBI" id="CHEBI:15378"/>
        <dbReference type="ChEBI" id="CHEBI:15379"/>
        <dbReference type="ChEBI" id="CHEBI:29033"/>
        <dbReference type="ChEBI" id="CHEBI:29034"/>
        <dbReference type="EC" id="1.16.3.1"/>
    </reaction>
</comment>
<evidence type="ECO:0000313" key="14">
    <source>
        <dbReference type="EMBL" id="TVY13829.1"/>
    </source>
</evidence>
<name>A0A8T9B5J5_9HELO</name>
<evidence type="ECO:0000256" key="1">
    <source>
        <dbReference type="ARBA" id="ARBA00004173"/>
    </source>
</evidence>
<keyword evidence="15" id="KW-1185">Reference proteome</keyword>
<reference evidence="14 15" key="1">
    <citation type="submission" date="2018-05" db="EMBL/GenBank/DDBJ databases">
        <title>Whole genome sequencing for identification of molecular markers to develop diagnostic detection tools for the regulated plant pathogen Lachnellula willkommii.</title>
        <authorList>
            <person name="Giroux E."/>
            <person name="Bilodeau G."/>
        </authorList>
    </citation>
    <scope>NUCLEOTIDE SEQUENCE [LARGE SCALE GENOMIC DNA]</scope>
    <source>
        <strain evidence="14 15">CBS 203.66</strain>
    </source>
</reference>
<feature type="compositionally biased region" description="Low complexity" evidence="13">
    <location>
        <begin position="68"/>
        <end position="81"/>
    </location>
</feature>
<organism evidence="14 15">
    <name type="scientific">Lachnellula arida</name>
    <dbReference type="NCBI Taxonomy" id="1316785"/>
    <lineage>
        <taxon>Eukaryota</taxon>
        <taxon>Fungi</taxon>
        <taxon>Dikarya</taxon>
        <taxon>Ascomycota</taxon>
        <taxon>Pezizomycotina</taxon>
        <taxon>Leotiomycetes</taxon>
        <taxon>Helotiales</taxon>
        <taxon>Lachnaceae</taxon>
        <taxon>Lachnellula</taxon>
    </lineage>
</organism>
<keyword evidence="4" id="KW-0409">Iron storage</keyword>
<gene>
    <name evidence="14" type="primary">YFH1</name>
    <name evidence="14" type="ORF">LARI1_G008179</name>
</gene>
<dbReference type="Pfam" id="PF01491">
    <property type="entry name" value="Frataxin_Cyay"/>
    <property type="match status" value="1"/>
</dbReference>
<dbReference type="GO" id="GO:0008198">
    <property type="term" value="F:ferrous iron binding"/>
    <property type="evidence" value="ECO:0007669"/>
    <property type="project" value="TreeGrafter"/>
</dbReference>
<dbReference type="GO" id="GO:0008199">
    <property type="term" value="F:ferric iron binding"/>
    <property type="evidence" value="ECO:0007669"/>
    <property type="project" value="InterPro"/>
</dbReference>
<comment type="caution">
    <text evidence="14">The sequence shown here is derived from an EMBL/GenBank/DDBJ whole genome shotgun (WGS) entry which is preliminary data.</text>
</comment>
<keyword evidence="6" id="KW-0410">Iron transport</keyword>
<dbReference type="AlphaFoldDB" id="A0A8T9B5J5"/>
<dbReference type="Proteomes" id="UP000469559">
    <property type="component" value="Unassembled WGS sequence"/>
</dbReference>